<evidence type="ECO:0000313" key="4">
    <source>
        <dbReference type="Proteomes" id="UP001500839"/>
    </source>
</evidence>
<keyword evidence="4" id="KW-1185">Reference proteome</keyword>
<proteinExistence type="predicted"/>
<keyword evidence="2" id="KW-0812">Transmembrane</keyword>
<feature type="compositionally biased region" description="Polar residues" evidence="1">
    <location>
        <begin position="103"/>
        <end position="119"/>
    </location>
</feature>
<dbReference type="RefSeq" id="WP_200172195.1">
    <property type="nucleotide sequence ID" value="NZ_BAABKQ010000001.1"/>
</dbReference>
<accession>A0ABP9C8U2</accession>
<dbReference type="EMBL" id="BAABKQ010000001">
    <property type="protein sequence ID" value="GAA4806423.1"/>
    <property type="molecule type" value="Genomic_DNA"/>
</dbReference>
<feature type="transmembrane region" description="Helical" evidence="2">
    <location>
        <begin position="18"/>
        <end position="37"/>
    </location>
</feature>
<evidence type="ECO:0000313" key="3">
    <source>
        <dbReference type="EMBL" id="GAA4806423.1"/>
    </source>
</evidence>
<name>A0ABP9C8U2_9ACTN</name>
<comment type="caution">
    <text evidence="3">The sequence shown here is derived from an EMBL/GenBank/DDBJ whole genome shotgun (WGS) entry which is preliminary data.</text>
</comment>
<dbReference type="Proteomes" id="UP001500839">
    <property type="component" value="Unassembled WGS sequence"/>
</dbReference>
<protein>
    <recommendedName>
        <fullName evidence="5">Repeat protein (TIGR01451 family)</fullName>
    </recommendedName>
</protein>
<keyword evidence="2" id="KW-1133">Transmembrane helix</keyword>
<gene>
    <name evidence="3" type="ORF">GCM10023353_06970</name>
</gene>
<evidence type="ECO:0000256" key="1">
    <source>
        <dbReference type="SAM" id="MobiDB-lite"/>
    </source>
</evidence>
<organism evidence="3 4">
    <name type="scientific">Tomitella cavernea</name>
    <dbReference type="NCBI Taxonomy" id="1387982"/>
    <lineage>
        <taxon>Bacteria</taxon>
        <taxon>Bacillati</taxon>
        <taxon>Actinomycetota</taxon>
        <taxon>Actinomycetes</taxon>
        <taxon>Mycobacteriales</taxon>
        <taxon>Tomitella</taxon>
    </lineage>
</organism>
<feature type="region of interest" description="Disordered" evidence="1">
    <location>
        <begin position="42"/>
        <end position="124"/>
    </location>
</feature>
<feature type="compositionally biased region" description="Low complexity" evidence="1">
    <location>
        <begin position="54"/>
        <end position="98"/>
    </location>
</feature>
<evidence type="ECO:0008006" key="5">
    <source>
        <dbReference type="Google" id="ProtNLM"/>
    </source>
</evidence>
<keyword evidence="2" id="KW-0472">Membrane</keyword>
<sequence length="239" mass="24062">MWESEGPLPQQIYRRRRFAAVGVALVVLIVVVILVAVSCGGGSDEPSAAAVAKTSESPETPATTAPGTASPTGTATPSGTAASGTAAPGEAPQPAGAADSEGQETTVPGGQCADSSIGLTVSPEKPNYTVGESVTFISTVTNIGSVPCVRDLSGPMIVNTVEAVDGGQVWSNADCFPGTGSDIRTLEPGQQAQFKMVWAGTTSSQGCTPAERKPVPPGVYAVTTHLGSLTGKPVPFNIH</sequence>
<reference evidence="4" key="1">
    <citation type="journal article" date="2019" name="Int. J. Syst. Evol. Microbiol.">
        <title>The Global Catalogue of Microorganisms (GCM) 10K type strain sequencing project: providing services to taxonomists for standard genome sequencing and annotation.</title>
        <authorList>
            <consortium name="The Broad Institute Genomics Platform"/>
            <consortium name="The Broad Institute Genome Sequencing Center for Infectious Disease"/>
            <person name="Wu L."/>
            <person name="Ma J."/>
        </authorList>
    </citation>
    <scope>NUCLEOTIDE SEQUENCE [LARGE SCALE GENOMIC DNA]</scope>
    <source>
        <strain evidence="4">JCM 18542</strain>
    </source>
</reference>
<evidence type="ECO:0000256" key="2">
    <source>
        <dbReference type="SAM" id="Phobius"/>
    </source>
</evidence>